<dbReference type="GO" id="GO:0008914">
    <property type="term" value="F:leucyl-tRNA--protein transferase activity"/>
    <property type="evidence" value="ECO:0007669"/>
    <property type="project" value="UniProtKB-UniRule"/>
</dbReference>
<comment type="catalytic activity">
    <reaction evidence="4">
        <text>L-phenylalanyl-tRNA(Phe) + an N-terminal L-alpha-aminoacyl-[protein] = an N-terminal L-phenylalanyl-L-alpha-aminoacyl-[protein] + tRNA(Phe)</text>
        <dbReference type="Rhea" id="RHEA:43632"/>
        <dbReference type="Rhea" id="RHEA-COMP:9668"/>
        <dbReference type="Rhea" id="RHEA-COMP:9699"/>
        <dbReference type="Rhea" id="RHEA-COMP:10636"/>
        <dbReference type="Rhea" id="RHEA-COMP:10637"/>
        <dbReference type="ChEBI" id="CHEBI:78442"/>
        <dbReference type="ChEBI" id="CHEBI:78531"/>
        <dbReference type="ChEBI" id="CHEBI:78597"/>
        <dbReference type="ChEBI" id="CHEBI:83561"/>
        <dbReference type="EC" id="2.3.2.6"/>
    </reaction>
</comment>
<dbReference type="InterPro" id="IPR004616">
    <property type="entry name" value="Leu/Phe-tRNA_Trfase"/>
</dbReference>
<name>A0A7C5LW59_9PROT</name>
<keyword evidence="1 4" id="KW-0963">Cytoplasm</keyword>
<dbReference type="GO" id="GO:0030163">
    <property type="term" value="P:protein catabolic process"/>
    <property type="evidence" value="ECO:0007669"/>
    <property type="project" value="UniProtKB-UniRule"/>
</dbReference>
<evidence type="ECO:0000256" key="1">
    <source>
        <dbReference type="ARBA" id="ARBA00022490"/>
    </source>
</evidence>
<protein>
    <recommendedName>
        <fullName evidence="4">Leucyl/phenylalanyl-tRNA--protein transferase</fullName>
        <ecNumber evidence="4">2.3.2.6</ecNumber>
    </recommendedName>
    <alternativeName>
        <fullName evidence="4">L/F-transferase</fullName>
    </alternativeName>
    <alternativeName>
        <fullName evidence="4">Leucyltransferase</fullName>
    </alternativeName>
    <alternativeName>
        <fullName evidence="4">Phenyalanyltransferase</fullName>
    </alternativeName>
</protein>
<comment type="catalytic activity">
    <reaction evidence="4">
        <text>N-terminal L-arginyl-[protein] + L-leucyl-tRNA(Leu) = N-terminal L-leucyl-L-arginyl-[protein] + tRNA(Leu) + H(+)</text>
        <dbReference type="Rhea" id="RHEA:50416"/>
        <dbReference type="Rhea" id="RHEA-COMP:9613"/>
        <dbReference type="Rhea" id="RHEA-COMP:9622"/>
        <dbReference type="Rhea" id="RHEA-COMP:12672"/>
        <dbReference type="Rhea" id="RHEA-COMP:12673"/>
        <dbReference type="ChEBI" id="CHEBI:15378"/>
        <dbReference type="ChEBI" id="CHEBI:64719"/>
        <dbReference type="ChEBI" id="CHEBI:78442"/>
        <dbReference type="ChEBI" id="CHEBI:78494"/>
        <dbReference type="ChEBI" id="CHEBI:133044"/>
        <dbReference type="EC" id="2.3.2.6"/>
    </reaction>
</comment>
<dbReference type="FunFam" id="3.40.630.70:FF:000001">
    <property type="entry name" value="Leucyl/phenylalanyl-tRNA--protein transferase"/>
    <property type="match status" value="1"/>
</dbReference>
<comment type="catalytic activity">
    <reaction evidence="4">
        <text>N-terminal L-lysyl-[protein] + L-leucyl-tRNA(Leu) = N-terminal L-leucyl-L-lysyl-[protein] + tRNA(Leu) + H(+)</text>
        <dbReference type="Rhea" id="RHEA:12340"/>
        <dbReference type="Rhea" id="RHEA-COMP:9613"/>
        <dbReference type="Rhea" id="RHEA-COMP:9622"/>
        <dbReference type="Rhea" id="RHEA-COMP:12670"/>
        <dbReference type="Rhea" id="RHEA-COMP:12671"/>
        <dbReference type="ChEBI" id="CHEBI:15378"/>
        <dbReference type="ChEBI" id="CHEBI:65249"/>
        <dbReference type="ChEBI" id="CHEBI:78442"/>
        <dbReference type="ChEBI" id="CHEBI:78494"/>
        <dbReference type="ChEBI" id="CHEBI:133043"/>
        <dbReference type="EC" id="2.3.2.6"/>
    </reaction>
</comment>
<dbReference type="Gene3D" id="3.40.630.70">
    <property type="entry name" value="Leucyl/phenylalanyl-tRNA-protein transferase, C-terminal domain"/>
    <property type="match status" value="1"/>
</dbReference>
<reference evidence="5" key="1">
    <citation type="journal article" date="2020" name="mSystems">
        <title>Genome- and Community-Level Interaction Insights into Carbon Utilization and Element Cycling Functions of Hydrothermarchaeota in Hydrothermal Sediment.</title>
        <authorList>
            <person name="Zhou Z."/>
            <person name="Liu Y."/>
            <person name="Xu W."/>
            <person name="Pan J."/>
            <person name="Luo Z.H."/>
            <person name="Li M."/>
        </authorList>
    </citation>
    <scope>NUCLEOTIDE SEQUENCE [LARGE SCALE GENOMIC DNA]</scope>
    <source>
        <strain evidence="5">HyVt-485</strain>
    </source>
</reference>
<dbReference type="AlphaFoldDB" id="A0A7C5LW59"/>
<dbReference type="Proteomes" id="UP000885830">
    <property type="component" value="Unassembled WGS sequence"/>
</dbReference>
<comment type="subcellular location">
    <subcellularLocation>
        <location evidence="4">Cytoplasm</location>
    </subcellularLocation>
</comment>
<gene>
    <name evidence="4" type="primary">aat</name>
    <name evidence="5" type="ORF">ENJ42_02265</name>
</gene>
<evidence type="ECO:0000256" key="4">
    <source>
        <dbReference type="HAMAP-Rule" id="MF_00688"/>
    </source>
</evidence>
<dbReference type="Pfam" id="PF03588">
    <property type="entry name" value="Leu_Phe_trans"/>
    <property type="match status" value="1"/>
</dbReference>
<organism evidence="5">
    <name type="scientific">Hellea balneolensis</name>
    <dbReference type="NCBI Taxonomy" id="287478"/>
    <lineage>
        <taxon>Bacteria</taxon>
        <taxon>Pseudomonadati</taxon>
        <taxon>Pseudomonadota</taxon>
        <taxon>Alphaproteobacteria</taxon>
        <taxon>Maricaulales</taxon>
        <taxon>Robiginitomaculaceae</taxon>
        <taxon>Hellea</taxon>
    </lineage>
</organism>
<keyword evidence="3 4" id="KW-0012">Acyltransferase</keyword>
<sequence length="226" mass="25146">MSGFGPRELLSLYASGVFPMAESKQAQDVFIVDPDKRGIIPLDGLHISKSLAKTVRSGRFHIRINTAFPDVVKACAAKRPDQEDTWINGTIFDLYLQIHDLGYAHSVECWQEEQLVGGLYGVHLGQAFFGESMFSRQRDASKVALVHLVGRLKAGGFKLLDTQFLTDHLARLGAIEISRAQYHTKLEAALQQQASFYPKNFDDSTYSRSVVPTSRKLPTQSSTQIS</sequence>
<evidence type="ECO:0000256" key="3">
    <source>
        <dbReference type="ARBA" id="ARBA00023315"/>
    </source>
</evidence>
<dbReference type="InterPro" id="IPR042203">
    <property type="entry name" value="Leu/Phe-tRNA_Trfase_C"/>
</dbReference>
<dbReference type="SUPFAM" id="SSF55729">
    <property type="entry name" value="Acyl-CoA N-acyltransferases (Nat)"/>
    <property type="match status" value="1"/>
</dbReference>
<comment type="similarity">
    <text evidence="4">Belongs to the L/F-transferase family.</text>
</comment>
<dbReference type="EC" id="2.3.2.6" evidence="4"/>
<evidence type="ECO:0000256" key="2">
    <source>
        <dbReference type="ARBA" id="ARBA00022679"/>
    </source>
</evidence>
<comment type="function">
    <text evidence="4">Functions in the N-end rule pathway of protein degradation where it conjugates Leu, Phe and, less efficiently, Met from aminoacyl-tRNAs to the N-termini of proteins containing an N-terminal arginine or lysine.</text>
</comment>
<dbReference type="HAMAP" id="MF_00688">
    <property type="entry name" value="Leu_Phe_trans"/>
    <property type="match status" value="1"/>
</dbReference>
<dbReference type="GO" id="GO:0005737">
    <property type="term" value="C:cytoplasm"/>
    <property type="evidence" value="ECO:0007669"/>
    <property type="project" value="UniProtKB-SubCell"/>
</dbReference>
<dbReference type="InterPro" id="IPR016181">
    <property type="entry name" value="Acyl_CoA_acyltransferase"/>
</dbReference>
<dbReference type="NCBIfam" id="TIGR00667">
    <property type="entry name" value="aat"/>
    <property type="match status" value="1"/>
</dbReference>
<evidence type="ECO:0000313" key="5">
    <source>
        <dbReference type="EMBL" id="HHL42416.1"/>
    </source>
</evidence>
<dbReference type="EMBL" id="DRMJ01000110">
    <property type="protein sequence ID" value="HHL42416.1"/>
    <property type="molecule type" value="Genomic_DNA"/>
</dbReference>
<keyword evidence="2 4" id="KW-0808">Transferase</keyword>
<accession>A0A7C5LW59</accession>
<dbReference type="PANTHER" id="PTHR30098">
    <property type="entry name" value="LEUCYL/PHENYLALANYL-TRNA--PROTEIN TRANSFERASE"/>
    <property type="match status" value="1"/>
</dbReference>
<dbReference type="PANTHER" id="PTHR30098:SF2">
    <property type="entry name" value="LEUCYL_PHENYLALANYL-TRNA--PROTEIN TRANSFERASE"/>
    <property type="match status" value="1"/>
</dbReference>
<proteinExistence type="inferred from homology"/>
<comment type="caution">
    <text evidence="5">The sequence shown here is derived from an EMBL/GenBank/DDBJ whole genome shotgun (WGS) entry which is preliminary data.</text>
</comment>